<evidence type="ECO:0000313" key="14">
    <source>
        <dbReference type="Proteomes" id="UP000694393"/>
    </source>
</evidence>
<dbReference type="Gene3D" id="2.60.40.10">
    <property type="entry name" value="Immunoglobulins"/>
    <property type="match status" value="1"/>
</dbReference>
<keyword evidence="9" id="KW-0393">Immunoglobulin domain</keyword>
<organism evidence="13 14">
    <name type="scientific">Pelusios castaneus</name>
    <name type="common">West African mud turtle</name>
    <dbReference type="NCBI Taxonomy" id="367368"/>
    <lineage>
        <taxon>Eukaryota</taxon>
        <taxon>Metazoa</taxon>
        <taxon>Chordata</taxon>
        <taxon>Craniata</taxon>
        <taxon>Vertebrata</taxon>
        <taxon>Euteleostomi</taxon>
        <taxon>Archelosauria</taxon>
        <taxon>Testudinata</taxon>
        <taxon>Testudines</taxon>
        <taxon>Pleurodira</taxon>
        <taxon>Pelomedusidae</taxon>
        <taxon>Pelusios</taxon>
    </lineage>
</organism>
<dbReference type="InterPro" id="IPR000920">
    <property type="entry name" value="Myelin_P0-rel"/>
</dbReference>
<feature type="transmembrane region" description="Helical" evidence="10">
    <location>
        <begin position="153"/>
        <end position="173"/>
    </location>
</feature>
<evidence type="ECO:0000256" key="9">
    <source>
        <dbReference type="ARBA" id="ARBA00023319"/>
    </source>
</evidence>
<dbReference type="InterPro" id="IPR013783">
    <property type="entry name" value="Ig-like_fold"/>
</dbReference>
<keyword evidence="3 10" id="KW-0812">Transmembrane</keyword>
<proteinExistence type="inferred from homology"/>
<dbReference type="PROSITE" id="PS50835">
    <property type="entry name" value="IG_LIKE"/>
    <property type="match status" value="1"/>
</dbReference>
<keyword evidence="14" id="KW-1185">Reference proteome</keyword>
<dbReference type="PANTHER" id="PTHR13869:SF20">
    <property type="entry name" value="MYELIN PROTEIN ZERO-LIKE PROTEIN 3"/>
    <property type="match status" value="1"/>
</dbReference>
<dbReference type="SMART" id="SM00409">
    <property type="entry name" value="IG"/>
    <property type="match status" value="1"/>
</dbReference>
<feature type="signal peptide" evidence="11">
    <location>
        <begin position="1"/>
        <end position="23"/>
    </location>
</feature>
<evidence type="ECO:0000256" key="11">
    <source>
        <dbReference type="SAM" id="SignalP"/>
    </source>
</evidence>
<evidence type="ECO:0000256" key="6">
    <source>
        <dbReference type="ARBA" id="ARBA00023136"/>
    </source>
</evidence>
<evidence type="ECO:0000313" key="13">
    <source>
        <dbReference type="Ensembl" id="ENSPCEP00000014614.1"/>
    </source>
</evidence>
<dbReference type="PANTHER" id="PTHR13869">
    <property type="entry name" value="MYELIN P0 RELATED"/>
    <property type="match status" value="1"/>
</dbReference>
<dbReference type="FunFam" id="2.60.40.10:FF:000193">
    <property type="entry name" value="Myelin protein zero-like 1 like"/>
    <property type="match status" value="1"/>
</dbReference>
<comment type="subcellular location">
    <subcellularLocation>
        <location evidence="1">Membrane</location>
        <topology evidence="1">Single-pass type I membrane protein</topology>
    </subcellularLocation>
</comment>
<dbReference type="Pfam" id="PF07686">
    <property type="entry name" value="V-set"/>
    <property type="match status" value="1"/>
</dbReference>
<keyword evidence="8" id="KW-0325">Glycoprotein</keyword>
<dbReference type="AlphaFoldDB" id="A0A8C8S1S2"/>
<dbReference type="InterPro" id="IPR003599">
    <property type="entry name" value="Ig_sub"/>
</dbReference>
<sequence>MRVWAAGGLLRLGLLLLHGVCNGLSLEIKVDPEVQAFVDEQVTLKCSFSSFSPITEKLTVDWTYQPLTGGHMEMIFHYQSVAYPAVAGTFRDRISWVGNIARGDASIGIENLTVNDNGTFTCAVKNPPDVHHNIPQTKLTVTHRGFSFQLTSAALLSILVFLPSVVVVLLLLVRMGRKFGILKHRRKSGYKKSSIEVSDEPECTEKGTSLGRLGTWCLECVDTDEEDLY</sequence>
<evidence type="ECO:0000256" key="1">
    <source>
        <dbReference type="ARBA" id="ARBA00004479"/>
    </source>
</evidence>
<evidence type="ECO:0000256" key="4">
    <source>
        <dbReference type="ARBA" id="ARBA00022729"/>
    </source>
</evidence>
<evidence type="ECO:0000256" key="2">
    <source>
        <dbReference type="ARBA" id="ARBA00007180"/>
    </source>
</evidence>
<evidence type="ECO:0000259" key="12">
    <source>
        <dbReference type="PROSITE" id="PS50835"/>
    </source>
</evidence>
<evidence type="ECO:0000256" key="3">
    <source>
        <dbReference type="ARBA" id="ARBA00022692"/>
    </source>
</evidence>
<dbReference type="InterPro" id="IPR013106">
    <property type="entry name" value="Ig_V-set"/>
</dbReference>
<reference evidence="13" key="2">
    <citation type="submission" date="2025-09" db="UniProtKB">
        <authorList>
            <consortium name="Ensembl"/>
        </authorList>
    </citation>
    <scope>IDENTIFICATION</scope>
</reference>
<dbReference type="Ensembl" id="ENSPCET00000015142.1">
    <property type="protein sequence ID" value="ENSPCEP00000014614.1"/>
    <property type="gene ID" value="ENSPCEG00000011599.1"/>
</dbReference>
<keyword evidence="7" id="KW-1015">Disulfide bond</keyword>
<keyword evidence="5 10" id="KW-1133">Transmembrane helix</keyword>
<dbReference type="SMART" id="SM00406">
    <property type="entry name" value="IGv"/>
    <property type="match status" value="1"/>
</dbReference>
<feature type="chain" id="PRO_5034337282" evidence="11">
    <location>
        <begin position="24"/>
        <end position="229"/>
    </location>
</feature>
<accession>A0A8C8S1S2</accession>
<evidence type="ECO:0000256" key="10">
    <source>
        <dbReference type="SAM" id="Phobius"/>
    </source>
</evidence>
<dbReference type="InterPro" id="IPR007110">
    <property type="entry name" value="Ig-like_dom"/>
</dbReference>
<dbReference type="InterPro" id="IPR036179">
    <property type="entry name" value="Ig-like_dom_sf"/>
</dbReference>
<evidence type="ECO:0000256" key="5">
    <source>
        <dbReference type="ARBA" id="ARBA00022989"/>
    </source>
</evidence>
<feature type="domain" description="Ig-like" evidence="12">
    <location>
        <begin position="40"/>
        <end position="142"/>
    </location>
</feature>
<dbReference type="Proteomes" id="UP000694393">
    <property type="component" value="Unplaced"/>
</dbReference>
<protein>
    <submittedName>
        <fullName evidence="13">Myelin protein zero like 3</fullName>
    </submittedName>
</protein>
<dbReference type="PRINTS" id="PR00213">
    <property type="entry name" value="MYELINP0"/>
</dbReference>
<evidence type="ECO:0000256" key="8">
    <source>
        <dbReference type="ARBA" id="ARBA00023180"/>
    </source>
</evidence>
<name>A0A8C8S1S2_9SAUR</name>
<reference evidence="13" key="1">
    <citation type="submission" date="2025-08" db="UniProtKB">
        <authorList>
            <consortium name="Ensembl"/>
        </authorList>
    </citation>
    <scope>IDENTIFICATION</scope>
</reference>
<keyword evidence="4 11" id="KW-0732">Signal</keyword>
<dbReference type="SUPFAM" id="SSF48726">
    <property type="entry name" value="Immunoglobulin"/>
    <property type="match status" value="1"/>
</dbReference>
<evidence type="ECO:0000256" key="7">
    <source>
        <dbReference type="ARBA" id="ARBA00023157"/>
    </source>
</evidence>
<comment type="similarity">
    <text evidence="2">Belongs to the myelin P0 protein family.</text>
</comment>
<keyword evidence="6 10" id="KW-0472">Membrane</keyword>
<dbReference type="GO" id="GO:0005886">
    <property type="term" value="C:plasma membrane"/>
    <property type="evidence" value="ECO:0007669"/>
    <property type="project" value="TreeGrafter"/>
</dbReference>